<protein>
    <submittedName>
        <fullName evidence="2">Replicase polyprotein</fullName>
    </submittedName>
</protein>
<feature type="compositionally biased region" description="Pro residues" evidence="1">
    <location>
        <begin position="353"/>
        <end position="369"/>
    </location>
</feature>
<dbReference type="EMBL" id="JAHWGI010000195">
    <property type="protein sequence ID" value="KAK3910783.1"/>
    <property type="molecule type" value="Genomic_DNA"/>
</dbReference>
<comment type="caution">
    <text evidence="2">The sequence shown here is derived from an EMBL/GenBank/DDBJ whole genome shotgun (WGS) entry which is preliminary data.</text>
</comment>
<accession>A0AAE1GXU8</accession>
<name>A0AAE1GXU8_9NEOP</name>
<sequence>MKCVYNSVGMNFRIVFERKHTNNIWHLAVKWSVGEYVPAIDMSYVLVFWDEPPSSSIVHKSTIIGGSNVGAKRLVMWARKQLWAKIVRTGTKKDLEQIVLTADGQVYDPRTGPQGEVARSRRQVVDERLRRASIHRTAAEAVRSHFLYNLTGDELAVEDRPPPPPLFTDIAHDTTVSEMVKALPLPLLKDNLRLLVNNLPCLRRPPEGTTNYVELAERSGVYVEGRKLRGLLKAYGSSPHQLFREIFLHCVPPVVLALPHISAGGRQQTVSIPKQIKAAISVCIAERTDGVADNTTKRVSNLIRDALQNEQVRSQLSRLLVRDGGAPPGAQAATQAPVPPPGQAVQPLAAPQAAPPLEAPQAPLLPPGAPQVQAAPNNFYFNDFHNQWYATNGPEATQVLLS</sequence>
<proteinExistence type="predicted"/>
<dbReference type="AlphaFoldDB" id="A0AAE1GXU8"/>
<keyword evidence="3" id="KW-1185">Reference proteome</keyword>
<reference evidence="2" key="2">
    <citation type="journal article" date="2023" name="BMC Genomics">
        <title>Pest status, molecular evolution, and epigenetic factors derived from the genome assembly of Frankliniella fusca, a thysanopteran phytovirus vector.</title>
        <authorList>
            <person name="Catto M.A."/>
            <person name="Labadie P.E."/>
            <person name="Jacobson A.L."/>
            <person name="Kennedy G.G."/>
            <person name="Srinivasan R."/>
            <person name="Hunt B.G."/>
        </authorList>
    </citation>
    <scope>NUCLEOTIDE SEQUENCE</scope>
    <source>
        <strain evidence="2">PL_HMW_Pooled</strain>
    </source>
</reference>
<gene>
    <name evidence="2" type="ORF">KUF71_004271</name>
</gene>
<reference evidence="2" key="1">
    <citation type="submission" date="2021-07" db="EMBL/GenBank/DDBJ databases">
        <authorList>
            <person name="Catto M.A."/>
            <person name="Jacobson A."/>
            <person name="Kennedy G."/>
            <person name="Labadie P."/>
            <person name="Hunt B.G."/>
            <person name="Srinivasan R."/>
        </authorList>
    </citation>
    <scope>NUCLEOTIDE SEQUENCE</scope>
    <source>
        <strain evidence="2">PL_HMW_Pooled</strain>
        <tissue evidence="2">Head</tissue>
    </source>
</reference>
<dbReference type="Proteomes" id="UP001219518">
    <property type="component" value="Unassembled WGS sequence"/>
</dbReference>
<feature type="region of interest" description="Disordered" evidence="1">
    <location>
        <begin position="323"/>
        <end position="371"/>
    </location>
</feature>
<evidence type="ECO:0000313" key="3">
    <source>
        <dbReference type="Proteomes" id="UP001219518"/>
    </source>
</evidence>
<evidence type="ECO:0000256" key="1">
    <source>
        <dbReference type="SAM" id="MobiDB-lite"/>
    </source>
</evidence>
<feature type="compositionally biased region" description="Low complexity" evidence="1">
    <location>
        <begin position="343"/>
        <end position="352"/>
    </location>
</feature>
<evidence type="ECO:0000313" key="2">
    <source>
        <dbReference type="EMBL" id="KAK3910783.1"/>
    </source>
</evidence>
<organism evidence="2 3">
    <name type="scientific">Frankliniella fusca</name>
    <dbReference type="NCBI Taxonomy" id="407009"/>
    <lineage>
        <taxon>Eukaryota</taxon>
        <taxon>Metazoa</taxon>
        <taxon>Ecdysozoa</taxon>
        <taxon>Arthropoda</taxon>
        <taxon>Hexapoda</taxon>
        <taxon>Insecta</taxon>
        <taxon>Pterygota</taxon>
        <taxon>Neoptera</taxon>
        <taxon>Paraneoptera</taxon>
        <taxon>Thysanoptera</taxon>
        <taxon>Terebrantia</taxon>
        <taxon>Thripoidea</taxon>
        <taxon>Thripidae</taxon>
        <taxon>Frankliniella</taxon>
    </lineage>
</organism>